<name>A0ABU5QPC7_9BACT</name>
<organism evidence="1 2">
    <name type="scientific">Arcicella aquatica</name>
    <dbReference type="NCBI Taxonomy" id="217141"/>
    <lineage>
        <taxon>Bacteria</taxon>
        <taxon>Pseudomonadati</taxon>
        <taxon>Bacteroidota</taxon>
        <taxon>Cytophagia</taxon>
        <taxon>Cytophagales</taxon>
        <taxon>Flectobacillaceae</taxon>
        <taxon>Arcicella</taxon>
    </lineage>
</organism>
<dbReference type="InterPro" id="IPR014942">
    <property type="entry name" value="AbiEii"/>
</dbReference>
<reference evidence="1 2" key="1">
    <citation type="submission" date="2023-12" db="EMBL/GenBank/DDBJ databases">
        <title>Novel species of the genus Arcicella isolated from rivers.</title>
        <authorList>
            <person name="Lu H."/>
        </authorList>
    </citation>
    <scope>NUCLEOTIDE SEQUENCE [LARGE SCALE GENOMIC DNA]</scope>
    <source>
        <strain evidence="1 2">LMG 21963</strain>
    </source>
</reference>
<keyword evidence="2" id="KW-1185">Reference proteome</keyword>
<dbReference type="EMBL" id="JAYFUL010000022">
    <property type="protein sequence ID" value="MEA5258931.1"/>
    <property type="molecule type" value="Genomic_DNA"/>
</dbReference>
<keyword evidence="1" id="KW-0808">Transferase</keyword>
<dbReference type="GO" id="GO:0016740">
    <property type="term" value="F:transferase activity"/>
    <property type="evidence" value="ECO:0007669"/>
    <property type="project" value="UniProtKB-KW"/>
</dbReference>
<evidence type="ECO:0000313" key="2">
    <source>
        <dbReference type="Proteomes" id="UP001304671"/>
    </source>
</evidence>
<proteinExistence type="predicted"/>
<comment type="caution">
    <text evidence="1">The sequence shown here is derived from an EMBL/GenBank/DDBJ whole genome shotgun (WGS) entry which is preliminary data.</text>
</comment>
<evidence type="ECO:0000313" key="1">
    <source>
        <dbReference type="EMBL" id="MEA5258931.1"/>
    </source>
</evidence>
<protein>
    <submittedName>
        <fullName evidence="1">Nucleotidyl transferase AbiEii/AbiGii toxin family protein</fullName>
    </submittedName>
</protein>
<gene>
    <name evidence="1" type="ORF">VB264_14125</name>
</gene>
<accession>A0ABU5QPC7</accession>
<sequence length="231" mass="26382">METKGTKDIDIAIQIADNLKFEAIKEYLVASEGFTIHSENPILVFDAHGIQIDLLPFGAVEQDGKVFLNSRAFPEIDVVGIKEVFERGVIKVNENGLVFKLAKLEGIVILKFIAFNDRPEDRGKDIVDIGMILKNYFDIASDDIYDFHQDLFDEDLGIEYIAARVLGREMRNILALSQALDSRIQTIIEYEIMLSQESYMVRILVTQIPNTNINFWKEILEQLLRGIREIS</sequence>
<dbReference type="Proteomes" id="UP001304671">
    <property type="component" value="Unassembled WGS sequence"/>
</dbReference>
<dbReference type="RefSeq" id="WP_323250405.1">
    <property type="nucleotide sequence ID" value="NZ_JAYFUL010000022.1"/>
</dbReference>
<dbReference type="Pfam" id="PF08843">
    <property type="entry name" value="AbiEii"/>
    <property type="match status" value="1"/>
</dbReference>